<dbReference type="InterPro" id="IPR000073">
    <property type="entry name" value="AB_hydrolase_1"/>
</dbReference>
<dbReference type="RefSeq" id="WP_184264632.1">
    <property type="nucleotide sequence ID" value="NZ_JACIIX010000012.1"/>
</dbReference>
<dbReference type="InterPro" id="IPR050228">
    <property type="entry name" value="Carboxylesterase_BioH"/>
</dbReference>
<dbReference type="Gene3D" id="3.40.50.1820">
    <property type="entry name" value="alpha/beta hydrolase"/>
    <property type="match status" value="1"/>
</dbReference>
<dbReference type="Proteomes" id="UP000544872">
    <property type="component" value="Unassembled WGS sequence"/>
</dbReference>
<dbReference type="PANTHER" id="PTHR43194">
    <property type="entry name" value="HYDROLASE ALPHA/BETA FOLD FAMILY"/>
    <property type="match status" value="1"/>
</dbReference>
<dbReference type="PANTHER" id="PTHR43194:SF2">
    <property type="entry name" value="PEROXISOMAL MEMBRANE PROTEIN LPX1"/>
    <property type="match status" value="1"/>
</dbReference>
<organism evidence="2 3">
    <name type="scientific">Novispirillum itersonii</name>
    <name type="common">Aquaspirillum itersonii</name>
    <dbReference type="NCBI Taxonomy" id="189"/>
    <lineage>
        <taxon>Bacteria</taxon>
        <taxon>Pseudomonadati</taxon>
        <taxon>Pseudomonadota</taxon>
        <taxon>Alphaproteobacteria</taxon>
        <taxon>Rhodospirillales</taxon>
        <taxon>Novispirillaceae</taxon>
        <taxon>Novispirillum</taxon>
    </lineage>
</organism>
<dbReference type="EMBL" id="JACIIX010000012">
    <property type="protein sequence ID" value="MBB6211663.1"/>
    <property type="molecule type" value="Genomic_DNA"/>
</dbReference>
<keyword evidence="3" id="KW-1185">Reference proteome</keyword>
<accession>A0A7W9ZIH8</accession>
<evidence type="ECO:0000313" key="2">
    <source>
        <dbReference type="EMBL" id="MBB6211663.1"/>
    </source>
</evidence>
<evidence type="ECO:0000313" key="3">
    <source>
        <dbReference type="Proteomes" id="UP000544872"/>
    </source>
</evidence>
<name>A0A7W9ZIH8_NOVIT</name>
<dbReference type="InterPro" id="IPR029058">
    <property type="entry name" value="AB_hydrolase_fold"/>
</dbReference>
<protein>
    <submittedName>
        <fullName evidence="2">Pimeloyl-ACP methyl ester carboxylesterase</fullName>
    </submittedName>
</protein>
<reference evidence="2 3" key="1">
    <citation type="submission" date="2020-08" db="EMBL/GenBank/DDBJ databases">
        <title>Genomic Encyclopedia of Type Strains, Phase IV (KMG-IV): sequencing the most valuable type-strain genomes for metagenomic binning, comparative biology and taxonomic classification.</title>
        <authorList>
            <person name="Goeker M."/>
        </authorList>
    </citation>
    <scope>NUCLEOTIDE SEQUENCE [LARGE SCALE GENOMIC DNA]</scope>
    <source>
        <strain evidence="2 3">DSM 11590</strain>
    </source>
</reference>
<feature type="domain" description="AB hydrolase-1" evidence="1">
    <location>
        <begin position="29"/>
        <end position="224"/>
    </location>
</feature>
<dbReference type="SUPFAM" id="SSF53474">
    <property type="entry name" value="alpha/beta-Hydrolases"/>
    <property type="match status" value="1"/>
</dbReference>
<proteinExistence type="predicted"/>
<dbReference type="Pfam" id="PF12697">
    <property type="entry name" value="Abhydrolase_6"/>
    <property type="match status" value="1"/>
</dbReference>
<dbReference type="AlphaFoldDB" id="A0A7W9ZIH8"/>
<comment type="caution">
    <text evidence="2">The sequence shown here is derived from an EMBL/GenBank/DDBJ whole genome shotgun (WGS) entry which is preliminary data.</text>
</comment>
<evidence type="ECO:0000259" key="1">
    <source>
        <dbReference type="Pfam" id="PF12697"/>
    </source>
</evidence>
<gene>
    <name evidence="2" type="ORF">FHS48_003104</name>
</gene>
<sequence>MTARTPLVLVPGLLCDGALFAPQVAALADVADITVADVAQDDTLAGMADRLLAAAPETFALAGLSMGGYVVQEVMRRAPHRVSRIALIDTNARADREEQITARREQMALAAQGRLAEVAEMLLPFLIHPARLADAAFTAPIREMMLRVGAEAFIRQQTAIMGRPDGREDLRAITVPALCLVGQDDAITPPKVHQEMVDRLAAGELVVIEGSGHLPTLEQPQAVSACLRSWLQR</sequence>